<feature type="transmembrane region" description="Helical" evidence="1">
    <location>
        <begin position="207"/>
        <end position="230"/>
    </location>
</feature>
<proteinExistence type="predicted"/>
<name>A0A166C057_9EURY</name>
<keyword evidence="3" id="KW-1185">Reference proteome</keyword>
<keyword evidence="1" id="KW-0812">Transmembrane</keyword>
<comment type="caution">
    <text evidence="2">The sequence shown here is derived from an EMBL/GenBank/DDBJ whole genome shotgun (WGS) entry which is preliminary data.</text>
</comment>
<dbReference type="AlphaFoldDB" id="A0A166C057"/>
<feature type="transmembrane region" description="Helical" evidence="1">
    <location>
        <begin position="169"/>
        <end position="195"/>
    </location>
</feature>
<dbReference type="Pfam" id="PF04307">
    <property type="entry name" value="YdjM"/>
    <property type="match status" value="1"/>
</dbReference>
<organism evidence="2 3">
    <name type="scientific">Methanobrevibacter filiformis</name>
    <dbReference type="NCBI Taxonomy" id="55758"/>
    <lineage>
        <taxon>Archaea</taxon>
        <taxon>Methanobacteriati</taxon>
        <taxon>Methanobacteriota</taxon>
        <taxon>Methanomada group</taxon>
        <taxon>Methanobacteria</taxon>
        <taxon>Methanobacteriales</taxon>
        <taxon>Methanobacteriaceae</taxon>
        <taxon>Methanobrevibacter</taxon>
    </lineage>
</organism>
<reference evidence="2 3" key="1">
    <citation type="submission" date="2016-04" db="EMBL/GenBank/DDBJ databases">
        <title>Genome sequence of Methanobrevibacter filiformis DSM 11501.</title>
        <authorList>
            <person name="Poehlein A."/>
            <person name="Seedorf H."/>
            <person name="Daniel R."/>
        </authorList>
    </citation>
    <scope>NUCLEOTIDE SEQUENCE [LARGE SCALE GENOMIC DNA]</scope>
    <source>
        <strain evidence="2 3">DSM 11501</strain>
    </source>
</reference>
<sequence>MPSYKFHTVFAAILALIYIVNPIYILLAVIGANIPDFDHKIKEKNVYRIVACGIAIAIGLYFLKLPFYLGVIIIFLAIIFYFSNHRGFTHSLIGIAILSILIFVAFIAGYYLIDSLNFFTPNARSIFAIAVILIFLTFLFINKRIILPILGLFFAGLMLFPIFEINLITAFIFIIMGVLSHIALDSFTPAGIKLLKPHSSKIFRKKFGIGVSFIIILLAIPFILNFLNIIKLPFSL</sequence>
<keyword evidence="1" id="KW-1133">Transmembrane helix</keyword>
<feature type="transmembrane region" description="Helical" evidence="1">
    <location>
        <begin position="146"/>
        <end position="163"/>
    </location>
</feature>
<feature type="transmembrane region" description="Helical" evidence="1">
    <location>
        <begin position="6"/>
        <end position="34"/>
    </location>
</feature>
<feature type="transmembrane region" description="Helical" evidence="1">
    <location>
        <begin position="91"/>
        <end position="113"/>
    </location>
</feature>
<evidence type="ECO:0000256" key="1">
    <source>
        <dbReference type="SAM" id="Phobius"/>
    </source>
</evidence>
<feature type="transmembrane region" description="Helical" evidence="1">
    <location>
        <begin position="68"/>
        <end position="84"/>
    </location>
</feature>
<dbReference type="InterPro" id="IPR007404">
    <property type="entry name" value="YdjM-like"/>
</dbReference>
<dbReference type="OrthoDB" id="118042at2157"/>
<protein>
    <submittedName>
        <fullName evidence="2">Inner membrane protein</fullName>
    </submittedName>
</protein>
<gene>
    <name evidence="2" type="ORF">MBFIL_09570</name>
</gene>
<dbReference type="PATRIC" id="fig|55758.3.peg.1094"/>
<dbReference type="Proteomes" id="UP000077066">
    <property type="component" value="Unassembled WGS sequence"/>
</dbReference>
<feature type="transmembrane region" description="Helical" evidence="1">
    <location>
        <begin position="46"/>
        <end position="62"/>
    </location>
</feature>
<evidence type="ECO:0000313" key="3">
    <source>
        <dbReference type="Proteomes" id="UP000077066"/>
    </source>
</evidence>
<dbReference type="EMBL" id="LWMT01000191">
    <property type="protein sequence ID" value="KZX13992.1"/>
    <property type="molecule type" value="Genomic_DNA"/>
</dbReference>
<dbReference type="STRING" id="55758.MBFIL_09570"/>
<keyword evidence="1" id="KW-0472">Membrane</keyword>
<accession>A0A166C057</accession>
<dbReference type="RefSeq" id="WP_066971998.1">
    <property type="nucleotide sequence ID" value="NZ_LWMT01000191.1"/>
</dbReference>
<feature type="transmembrane region" description="Helical" evidence="1">
    <location>
        <begin position="125"/>
        <end position="141"/>
    </location>
</feature>
<evidence type="ECO:0000313" key="2">
    <source>
        <dbReference type="EMBL" id="KZX13992.1"/>
    </source>
</evidence>